<proteinExistence type="predicted"/>
<gene>
    <name evidence="1" type="ORF">PRVXT_000513</name>
</gene>
<protein>
    <recommendedName>
        <fullName evidence="2">MerR family transcriptional regulator</fullName>
    </recommendedName>
</protein>
<evidence type="ECO:0008006" key="2">
    <source>
        <dbReference type="Google" id="ProtNLM"/>
    </source>
</evidence>
<dbReference type="RefSeq" id="WP_350344138.1">
    <property type="nucleotide sequence ID" value="NZ_CP158367.1"/>
</dbReference>
<organism evidence="1">
    <name type="scientific">Proteinivorax tanatarense</name>
    <dbReference type="NCBI Taxonomy" id="1260629"/>
    <lineage>
        <taxon>Bacteria</taxon>
        <taxon>Bacillati</taxon>
        <taxon>Bacillota</taxon>
        <taxon>Clostridia</taxon>
        <taxon>Eubacteriales</taxon>
        <taxon>Proteinivoracaceae</taxon>
        <taxon>Proteinivorax</taxon>
    </lineage>
</organism>
<reference evidence="1" key="1">
    <citation type="journal article" date="2013" name="Extremophiles">
        <title>Proteinivorax tanatarense gen. nov., sp. nov., an anaerobic, haloalkaliphilic, proteolytic bacterium isolated from a decaying algal bloom, and proposal of Proteinivoraceae fam. nov.</title>
        <authorList>
            <person name="Kevbrin V."/>
            <person name="Boltyanskaya Y."/>
            <person name="Zhilina T."/>
            <person name="Kolganova T."/>
            <person name="Lavrentjeva E."/>
            <person name="Kuznetsov B."/>
        </authorList>
    </citation>
    <scope>NUCLEOTIDE SEQUENCE</scope>
    <source>
        <strain evidence="1">Z-910T</strain>
    </source>
</reference>
<sequence length="99" mass="11169">MKLGNCKKCGKVIYSSGYFMCKECKGKEVSSYRIVRDYVYDNKGATVMEVAEATGVEQSIILRYVKDGWISLLDDRTILPQCRLCGDFVDCGELCDNCK</sequence>
<accession>A0AAU7VMQ9</accession>
<dbReference type="AlphaFoldDB" id="A0AAU7VMQ9"/>
<evidence type="ECO:0000313" key="1">
    <source>
        <dbReference type="EMBL" id="XBX75394.1"/>
    </source>
</evidence>
<name>A0AAU7VMQ9_9FIRM</name>
<reference evidence="1" key="2">
    <citation type="submission" date="2024-06" db="EMBL/GenBank/DDBJ databases">
        <authorList>
            <person name="Petrova K.O."/>
            <person name="Toshchakov S.V."/>
            <person name="Boltjanskaja Y.V."/>
            <person name="Kevbrin V."/>
        </authorList>
    </citation>
    <scope>NUCLEOTIDE SEQUENCE</scope>
    <source>
        <strain evidence="1">Z-910T</strain>
    </source>
</reference>
<dbReference type="EMBL" id="CP158367">
    <property type="protein sequence ID" value="XBX75394.1"/>
    <property type="molecule type" value="Genomic_DNA"/>
</dbReference>